<dbReference type="AlphaFoldDB" id="A0A6H2A0D8"/>
<reference evidence="1" key="1">
    <citation type="submission" date="2020-03" db="EMBL/GenBank/DDBJ databases">
        <title>The deep terrestrial virosphere.</title>
        <authorList>
            <person name="Holmfeldt K."/>
            <person name="Nilsson E."/>
            <person name="Simone D."/>
            <person name="Lopez-Fernandez M."/>
            <person name="Wu X."/>
            <person name="de Brujin I."/>
            <person name="Lundin D."/>
            <person name="Andersson A."/>
            <person name="Bertilsson S."/>
            <person name="Dopson M."/>
        </authorList>
    </citation>
    <scope>NUCLEOTIDE SEQUENCE</scope>
    <source>
        <strain evidence="1">TM448A03380</strain>
    </source>
</reference>
<accession>A0A6H2A0D8</accession>
<sequence>MGELWDGITGFFGNILNYVKNREIAFWIDWYQKVKCVSALDKVWGWTPGHVQDNLGVVGFYDFRKAELTESGMLTIADVGGTVFGSLAGDLFRGFQKIAPAMETSMETSVKDSIVKGSPGITDAFKGKLGLLIDVILDMADPEKTKIPEATRQEIKNGLEPLLGMGITFTVGTALAELIHPTKEMGWGHVSHMLYDTVGMKALAEAYIEPLRLNLIKQPFKYNINELTTPFIPPWKDFVEWYGRGHVDEEEMTTAMKMHGIKPEWQYRYQRMGSKPSSYFMLNAIGKEGFWDPDDFRFWLSDAGYGAFQITEDLLTPYEVAYGLKPPTTTQIDFLMMAYNNMNIRGAIGDRRAMKRTLFTAGMITRDEYEKILVEEKIAKEDMKEPLDLLEELETLKYRKEFQSSYEKKYLYGRLTKDELTAKLKEIGLKEAYITARVENLFTRKEGKIDAEEEGKVLTRAQVINAYKWGQKTKTWAALEVDNLGYSTDDALLLVESVDQKIVNDTKKEWQRAAEAKCLAWRMGLDELKTRLTGLGYDELWAEARVAYIKERRLGKEEVEEEEEVEEVEE</sequence>
<protein>
    <submittedName>
        <fullName evidence="1">Uncharacterized protein</fullName>
    </submittedName>
</protein>
<proteinExistence type="predicted"/>
<dbReference type="EMBL" id="MT144409">
    <property type="protein sequence ID" value="QJA53284.1"/>
    <property type="molecule type" value="Genomic_DNA"/>
</dbReference>
<organism evidence="1">
    <name type="scientific">viral metagenome</name>
    <dbReference type="NCBI Taxonomy" id="1070528"/>
    <lineage>
        <taxon>unclassified sequences</taxon>
        <taxon>metagenomes</taxon>
        <taxon>organismal metagenomes</taxon>
    </lineage>
</organism>
<gene>
    <name evidence="1" type="ORF">TM448A03380_0005</name>
</gene>
<evidence type="ECO:0000313" key="1">
    <source>
        <dbReference type="EMBL" id="QJA53284.1"/>
    </source>
</evidence>
<name>A0A6H2A0D8_9ZZZZ</name>